<evidence type="ECO:0000256" key="5">
    <source>
        <dbReference type="ARBA" id="ARBA00022989"/>
    </source>
</evidence>
<evidence type="ECO:0000313" key="8">
    <source>
        <dbReference type="EMBL" id="MBP1082825.1"/>
    </source>
</evidence>
<dbReference type="EMBL" id="JAFDST010000004">
    <property type="protein sequence ID" value="MBP1082825.1"/>
    <property type="molecule type" value="Genomic_DNA"/>
</dbReference>
<dbReference type="PANTHER" id="PTHR42810">
    <property type="entry name" value="PURINE PERMEASE C1399.01C-RELATED"/>
    <property type="match status" value="1"/>
</dbReference>
<comment type="subcellular location">
    <subcellularLocation>
        <location evidence="1">Membrane</location>
        <topology evidence="1">Multi-pass membrane protein</topology>
    </subcellularLocation>
</comment>
<gene>
    <name evidence="8" type="ORF">JOC74_003335</name>
</gene>
<feature type="transmembrane region" description="Helical" evidence="7">
    <location>
        <begin position="128"/>
        <end position="148"/>
    </location>
</feature>
<keyword evidence="5 7" id="KW-1133">Transmembrane helix</keyword>
<comment type="caution">
    <text evidence="8">The sequence shown here is derived from an EMBL/GenBank/DDBJ whole genome shotgun (WGS) entry which is preliminary data.</text>
</comment>
<feature type="transmembrane region" description="Helical" evidence="7">
    <location>
        <begin position="154"/>
        <end position="172"/>
    </location>
</feature>
<dbReference type="InterPro" id="IPR006043">
    <property type="entry name" value="NCS2"/>
</dbReference>
<sequence>MAFGWAKGFGHSISSSSLIHFPKIFAWGVPTFSIGMLVSSLVVTIVLISNIITSVSAMKLVFSEKESESRVKSNHSPSVQTRGNLSRSSFMSGVSGILSALFSTVGVVPVSLAASFVQTTRYFSRKPYFIACAALVASSFFPMIYHALSTLPGQVAYAALLPTFTQIVGIGLKMVLKSQLDSRRLAILGLALSLGLAVMFIPSELISALPVGFQFILGNGMMVGTLIALCLEHIWRTPVELRNQA</sequence>
<keyword evidence="4 7" id="KW-0812">Transmembrane</keyword>
<evidence type="ECO:0000256" key="1">
    <source>
        <dbReference type="ARBA" id="ARBA00004141"/>
    </source>
</evidence>
<dbReference type="Proteomes" id="UP000674416">
    <property type="component" value="Unassembled WGS sequence"/>
</dbReference>
<evidence type="ECO:0000313" key="9">
    <source>
        <dbReference type="Proteomes" id="UP000674416"/>
    </source>
</evidence>
<evidence type="ECO:0000256" key="7">
    <source>
        <dbReference type="SAM" id="Phobius"/>
    </source>
</evidence>
<feature type="transmembrane region" description="Helical" evidence="7">
    <location>
        <begin position="94"/>
        <end position="116"/>
    </location>
</feature>
<dbReference type="Pfam" id="PF00860">
    <property type="entry name" value="Xan_ur_permease"/>
    <property type="match status" value="1"/>
</dbReference>
<proteinExistence type="inferred from homology"/>
<comment type="similarity">
    <text evidence="2">Belongs to the nucleobase:cation symporter-2 (NCS2) (TC 2.A.40) family.</text>
</comment>
<evidence type="ECO:0000256" key="3">
    <source>
        <dbReference type="ARBA" id="ARBA00022448"/>
    </source>
</evidence>
<evidence type="ECO:0000256" key="6">
    <source>
        <dbReference type="ARBA" id="ARBA00023136"/>
    </source>
</evidence>
<keyword evidence="3" id="KW-0813">Transport</keyword>
<organism evidence="8 9">
    <name type="scientific">Bacillus capparidis</name>
    <dbReference type="NCBI Taxonomy" id="1840411"/>
    <lineage>
        <taxon>Bacteria</taxon>
        <taxon>Bacillati</taxon>
        <taxon>Bacillota</taxon>
        <taxon>Bacilli</taxon>
        <taxon>Bacillales</taxon>
        <taxon>Bacillaceae</taxon>
        <taxon>Bacillus</taxon>
    </lineage>
</organism>
<feature type="transmembrane region" description="Helical" evidence="7">
    <location>
        <begin position="184"/>
        <end position="201"/>
    </location>
</feature>
<feature type="transmembrane region" description="Helical" evidence="7">
    <location>
        <begin position="213"/>
        <end position="235"/>
    </location>
</feature>
<dbReference type="RefSeq" id="WP_312883831.1">
    <property type="nucleotide sequence ID" value="NZ_JAFDST010000004.1"/>
</dbReference>
<protein>
    <submittedName>
        <fullName evidence="8">Xanthine/uracil permease</fullName>
    </submittedName>
</protein>
<keyword evidence="9" id="KW-1185">Reference proteome</keyword>
<keyword evidence="6 7" id="KW-0472">Membrane</keyword>
<name>A0ABS4CZP8_9BACI</name>
<evidence type="ECO:0000256" key="4">
    <source>
        <dbReference type="ARBA" id="ARBA00022692"/>
    </source>
</evidence>
<dbReference type="NCBIfam" id="NF037981">
    <property type="entry name" value="NCS2_1"/>
    <property type="match status" value="1"/>
</dbReference>
<feature type="transmembrane region" description="Helical" evidence="7">
    <location>
        <begin position="24"/>
        <end position="52"/>
    </location>
</feature>
<accession>A0ABS4CZP8</accession>
<evidence type="ECO:0000256" key="2">
    <source>
        <dbReference type="ARBA" id="ARBA00008821"/>
    </source>
</evidence>
<reference evidence="8 9" key="1">
    <citation type="submission" date="2021-01" db="EMBL/GenBank/DDBJ databases">
        <title>Genomic Encyclopedia of Type Strains, Phase IV (KMG-IV): sequencing the most valuable type-strain genomes for metagenomic binning, comparative biology and taxonomic classification.</title>
        <authorList>
            <person name="Goeker M."/>
        </authorList>
    </citation>
    <scope>NUCLEOTIDE SEQUENCE [LARGE SCALE GENOMIC DNA]</scope>
    <source>
        <strain evidence="8 9">DSM 103394</strain>
    </source>
</reference>
<dbReference type="PANTHER" id="PTHR42810:SF1">
    <property type="entry name" value="PURINE PERMEASE YWDJ-RELATED"/>
    <property type="match status" value="1"/>
</dbReference>